<organism evidence="2 3">
    <name type="scientific">Paenibacillus spiritus</name>
    <dbReference type="NCBI Taxonomy" id="2496557"/>
    <lineage>
        <taxon>Bacteria</taxon>
        <taxon>Bacillati</taxon>
        <taxon>Bacillota</taxon>
        <taxon>Bacilli</taxon>
        <taxon>Bacillales</taxon>
        <taxon>Paenibacillaceae</taxon>
        <taxon>Paenibacillus</taxon>
    </lineage>
</organism>
<dbReference type="CDD" id="cd04301">
    <property type="entry name" value="NAT_SF"/>
    <property type="match status" value="1"/>
</dbReference>
<keyword evidence="3" id="KW-1185">Reference proteome</keyword>
<dbReference type="SUPFAM" id="SSF55729">
    <property type="entry name" value="Acyl-CoA N-acyltransferases (Nat)"/>
    <property type="match status" value="1"/>
</dbReference>
<dbReference type="InterPro" id="IPR000182">
    <property type="entry name" value="GNAT_dom"/>
</dbReference>
<dbReference type="AlphaFoldDB" id="A0A5J5G8W2"/>
<proteinExistence type="predicted"/>
<dbReference type="Pfam" id="PF00583">
    <property type="entry name" value="Acetyltransf_1"/>
    <property type="match status" value="1"/>
</dbReference>
<dbReference type="PROSITE" id="PS51186">
    <property type="entry name" value="GNAT"/>
    <property type="match status" value="1"/>
</dbReference>
<dbReference type="Gene3D" id="3.40.630.30">
    <property type="match status" value="1"/>
</dbReference>
<evidence type="ECO:0000313" key="2">
    <source>
        <dbReference type="EMBL" id="KAA9004270.1"/>
    </source>
</evidence>
<dbReference type="GO" id="GO:0016747">
    <property type="term" value="F:acyltransferase activity, transferring groups other than amino-acyl groups"/>
    <property type="evidence" value="ECO:0007669"/>
    <property type="project" value="InterPro"/>
</dbReference>
<comment type="caution">
    <text evidence="2">The sequence shown here is derived from an EMBL/GenBank/DDBJ whole genome shotgun (WGS) entry which is preliminary data.</text>
</comment>
<evidence type="ECO:0000313" key="3">
    <source>
        <dbReference type="Proteomes" id="UP000367750"/>
    </source>
</evidence>
<dbReference type="InterPro" id="IPR016181">
    <property type="entry name" value="Acyl_CoA_acyltransferase"/>
</dbReference>
<accession>A0A5J5G8W2</accession>
<dbReference type="Proteomes" id="UP000367750">
    <property type="component" value="Unassembled WGS sequence"/>
</dbReference>
<dbReference type="EMBL" id="VYKK01000015">
    <property type="protein sequence ID" value="KAA9004270.1"/>
    <property type="molecule type" value="Genomic_DNA"/>
</dbReference>
<sequence>MTIRELIPADAADLLRLQRQLDRETRFMMLEPGERTADETQTAEMLESFRQSDNSILLGAEADGRLVGFVSAKGGGPQRVRHSAYLVAGIASEYTGQGIGTKLFRELEDWACSTGLVRLELTVMTHNERALALYRKCGFGIEGTKRRSLRVDGN</sequence>
<protein>
    <submittedName>
        <fullName evidence="2">GNAT family N-acetyltransferase</fullName>
    </submittedName>
</protein>
<name>A0A5J5G8W2_9BACL</name>
<feature type="domain" description="N-acetyltransferase" evidence="1">
    <location>
        <begin position="1"/>
        <end position="154"/>
    </location>
</feature>
<dbReference type="PANTHER" id="PTHR43072">
    <property type="entry name" value="N-ACETYLTRANSFERASE"/>
    <property type="match status" value="1"/>
</dbReference>
<evidence type="ECO:0000259" key="1">
    <source>
        <dbReference type="PROSITE" id="PS51186"/>
    </source>
</evidence>
<reference evidence="2 3" key="1">
    <citation type="submission" date="2019-09" db="EMBL/GenBank/DDBJ databases">
        <title>Bacillus ochoae sp. nov., Paenibacillus whitsoniae sp. nov., Paenibacillus spiritus sp. nov. Isolated from the Mars Exploration Rover during spacecraft assembly.</title>
        <authorList>
            <person name="Seuylemezian A."/>
            <person name="Vaishampayan P."/>
        </authorList>
    </citation>
    <scope>NUCLEOTIDE SEQUENCE [LARGE SCALE GENOMIC DNA]</scope>
    <source>
        <strain evidence="2 3">MER_111</strain>
    </source>
</reference>
<keyword evidence="2" id="KW-0808">Transferase</keyword>
<dbReference type="OrthoDB" id="948250at2"/>
<gene>
    <name evidence="2" type="ORF">F4V43_12315</name>
</gene>